<dbReference type="FunFam" id="2.60.40.770:FF:000001">
    <property type="entry name" value="NPC intracellular cholesterol transporter 2"/>
    <property type="match status" value="1"/>
</dbReference>
<dbReference type="SUPFAM" id="SSF81296">
    <property type="entry name" value="E set domains"/>
    <property type="match status" value="1"/>
</dbReference>
<reference evidence="5" key="1">
    <citation type="submission" date="2020-11" db="EMBL/GenBank/DDBJ databases">
        <authorList>
            <person name="Tran Van P."/>
        </authorList>
    </citation>
    <scope>NUCLEOTIDE SEQUENCE</scope>
</reference>
<evidence type="ECO:0000256" key="1">
    <source>
        <dbReference type="ARBA" id="ARBA00004613"/>
    </source>
</evidence>
<keyword evidence="3" id="KW-0964">Secreted</keyword>
<name>A0A7R9PVB1_9ACAR</name>
<accession>A0A7R9PVB1</accession>
<dbReference type="EMBL" id="OC855274">
    <property type="protein sequence ID" value="CAD7621652.1"/>
    <property type="molecule type" value="Genomic_DNA"/>
</dbReference>
<sequence>MYMVKTRATVRMNMFLFSPVRMALKSESMDGTLSGSVTRNLGPIPVHPQWPANPTRFELYPVTINKVSFPLWTISTSVTSPCPKYNLTSPMEMDNALHTGFTVCHKQVVKAGIQYTDCGHGEITSLQISGCTASPCLFTRGTDVTINIAYTANQNSTTAIWYLHAIVGVLDLDLADLIPGFDSNGCHDTPCPVTIGQNKQFTYKLNIPSTFPAPLQATLKARLIVK</sequence>
<dbReference type="OrthoDB" id="6489465at2759"/>
<evidence type="ECO:0000313" key="6">
    <source>
        <dbReference type="Proteomes" id="UP000759131"/>
    </source>
</evidence>
<dbReference type="AlphaFoldDB" id="A0A7R9PVB1"/>
<protein>
    <recommendedName>
        <fullName evidence="4">MD-2-related lipid-recognition domain-containing protein</fullName>
    </recommendedName>
</protein>
<dbReference type="Proteomes" id="UP000759131">
    <property type="component" value="Unassembled WGS sequence"/>
</dbReference>
<dbReference type="InterPro" id="IPR003172">
    <property type="entry name" value="ML_dom"/>
</dbReference>
<keyword evidence="6" id="KW-1185">Reference proteome</keyword>
<evidence type="ECO:0000256" key="2">
    <source>
        <dbReference type="ARBA" id="ARBA00006370"/>
    </source>
</evidence>
<feature type="domain" description="MD-2-related lipid-recognition" evidence="4">
    <location>
        <begin position="115"/>
        <end position="226"/>
    </location>
</feature>
<organism evidence="5">
    <name type="scientific">Medioppia subpectinata</name>
    <dbReference type="NCBI Taxonomy" id="1979941"/>
    <lineage>
        <taxon>Eukaryota</taxon>
        <taxon>Metazoa</taxon>
        <taxon>Ecdysozoa</taxon>
        <taxon>Arthropoda</taxon>
        <taxon>Chelicerata</taxon>
        <taxon>Arachnida</taxon>
        <taxon>Acari</taxon>
        <taxon>Acariformes</taxon>
        <taxon>Sarcoptiformes</taxon>
        <taxon>Oribatida</taxon>
        <taxon>Brachypylina</taxon>
        <taxon>Oppioidea</taxon>
        <taxon>Oppiidae</taxon>
        <taxon>Medioppia</taxon>
    </lineage>
</organism>
<proteinExistence type="inferred from homology"/>
<evidence type="ECO:0000313" key="5">
    <source>
        <dbReference type="EMBL" id="CAD7621652.1"/>
    </source>
</evidence>
<dbReference type="Gene3D" id="2.60.40.770">
    <property type="match status" value="1"/>
</dbReference>
<dbReference type="SMART" id="SM00737">
    <property type="entry name" value="ML"/>
    <property type="match status" value="1"/>
</dbReference>
<dbReference type="EMBL" id="CAJPIZ010000699">
    <property type="protein sequence ID" value="CAG2102082.1"/>
    <property type="molecule type" value="Genomic_DNA"/>
</dbReference>
<comment type="subcellular location">
    <subcellularLocation>
        <location evidence="1">Secreted</location>
    </subcellularLocation>
</comment>
<evidence type="ECO:0000256" key="3">
    <source>
        <dbReference type="ARBA" id="ARBA00022525"/>
    </source>
</evidence>
<dbReference type="InterPro" id="IPR014756">
    <property type="entry name" value="Ig_E-set"/>
</dbReference>
<dbReference type="GO" id="GO:0005576">
    <property type="term" value="C:extracellular region"/>
    <property type="evidence" value="ECO:0007669"/>
    <property type="project" value="UniProtKB-SubCell"/>
</dbReference>
<gene>
    <name evidence="5" type="ORF">OSB1V03_LOCUS2123</name>
</gene>
<comment type="similarity">
    <text evidence="2">Belongs to the NPC2 family.</text>
</comment>
<dbReference type="Pfam" id="PF02221">
    <property type="entry name" value="E1_DerP2_DerF2"/>
    <property type="match status" value="1"/>
</dbReference>
<evidence type="ECO:0000259" key="4">
    <source>
        <dbReference type="SMART" id="SM00737"/>
    </source>
</evidence>